<keyword evidence="9 13" id="KW-0413">Isomerase</keyword>
<dbReference type="InterPro" id="IPR005788">
    <property type="entry name" value="PDI_thioredoxin-like_dom"/>
</dbReference>
<keyword evidence="6" id="KW-0677">Repeat</keyword>
<feature type="chain" id="PRO_5043104554" description="Protein disulfide-isomerase" evidence="13">
    <location>
        <begin position="19"/>
        <end position="503"/>
    </location>
</feature>
<dbReference type="InterPro" id="IPR017937">
    <property type="entry name" value="Thioredoxin_CS"/>
</dbReference>
<dbReference type="GO" id="GO:0005788">
    <property type="term" value="C:endoplasmic reticulum lumen"/>
    <property type="evidence" value="ECO:0007669"/>
    <property type="project" value="UniProtKB-SubCell"/>
</dbReference>
<dbReference type="Pfam" id="PF00085">
    <property type="entry name" value="Thioredoxin"/>
    <property type="match status" value="2"/>
</dbReference>
<feature type="region of interest" description="Disordered" evidence="14">
    <location>
        <begin position="469"/>
        <end position="503"/>
    </location>
</feature>
<protein>
    <recommendedName>
        <fullName evidence="4 13">Protein disulfide-isomerase</fullName>
        <ecNumber evidence="4 13">5.3.4.1</ecNumber>
    </recommendedName>
</protein>
<dbReference type="AlphaFoldDB" id="A0AAV4IUS9"/>
<evidence type="ECO:0000256" key="7">
    <source>
        <dbReference type="ARBA" id="ARBA00022824"/>
    </source>
</evidence>
<evidence type="ECO:0000256" key="1">
    <source>
        <dbReference type="ARBA" id="ARBA00001182"/>
    </source>
</evidence>
<dbReference type="SUPFAM" id="SSF52833">
    <property type="entry name" value="Thioredoxin-like"/>
    <property type="match status" value="4"/>
</dbReference>
<gene>
    <name evidence="16" type="ORF">ElyMa_003148700</name>
</gene>
<dbReference type="NCBIfam" id="TIGR01126">
    <property type="entry name" value="pdi_dom"/>
    <property type="match status" value="2"/>
</dbReference>
<evidence type="ECO:0000256" key="3">
    <source>
        <dbReference type="ARBA" id="ARBA00006347"/>
    </source>
</evidence>
<evidence type="ECO:0000256" key="9">
    <source>
        <dbReference type="ARBA" id="ARBA00023235"/>
    </source>
</evidence>
<keyword evidence="17" id="KW-1185">Reference proteome</keyword>
<feature type="domain" description="Thioredoxin" evidence="15">
    <location>
        <begin position="10"/>
        <end position="135"/>
    </location>
</feature>
<evidence type="ECO:0000256" key="2">
    <source>
        <dbReference type="ARBA" id="ARBA00004319"/>
    </source>
</evidence>
<accession>A0AAV4IUS9</accession>
<feature type="disulfide bond" description="Redox-active" evidence="11">
    <location>
        <begin position="396"/>
        <end position="399"/>
    </location>
</feature>
<comment type="similarity">
    <text evidence="3 12">Belongs to the protein disulfide isomerase family.</text>
</comment>
<dbReference type="Proteomes" id="UP000762676">
    <property type="component" value="Unassembled WGS sequence"/>
</dbReference>
<evidence type="ECO:0000256" key="10">
    <source>
        <dbReference type="ARBA" id="ARBA00023284"/>
    </source>
</evidence>
<evidence type="ECO:0000256" key="14">
    <source>
        <dbReference type="SAM" id="MobiDB-lite"/>
    </source>
</evidence>
<evidence type="ECO:0000313" key="16">
    <source>
        <dbReference type="EMBL" id="GFS13875.1"/>
    </source>
</evidence>
<dbReference type="GO" id="GO:0003756">
    <property type="term" value="F:protein disulfide isomerase activity"/>
    <property type="evidence" value="ECO:0007669"/>
    <property type="project" value="UniProtKB-EC"/>
</dbReference>
<dbReference type="InterPro" id="IPR036249">
    <property type="entry name" value="Thioredoxin-like_sf"/>
</dbReference>
<dbReference type="CDD" id="cd02995">
    <property type="entry name" value="PDI_a_PDI_a'_C"/>
    <property type="match status" value="1"/>
</dbReference>
<dbReference type="FunFam" id="3.40.30.10:FF:000042">
    <property type="entry name" value="protein disulfide-isomerase A2"/>
    <property type="match status" value="1"/>
</dbReference>
<evidence type="ECO:0000313" key="17">
    <source>
        <dbReference type="Proteomes" id="UP000762676"/>
    </source>
</evidence>
<dbReference type="NCBIfam" id="TIGR01130">
    <property type="entry name" value="ER_PDI_fam"/>
    <property type="match status" value="1"/>
</dbReference>
<feature type="domain" description="Thioredoxin" evidence="15">
    <location>
        <begin position="329"/>
        <end position="473"/>
    </location>
</feature>
<dbReference type="FunFam" id="3.40.30.10:FF:000027">
    <property type="entry name" value="protein disulfide-isomerase A2"/>
    <property type="match status" value="1"/>
</dbReference>
<evidence type="ECO:0000259" key="15">
    <source>
        <dbReference type="PROSITE" id="PS51352"/>
    </source>
</evidence>
<dbReference type="GO" id="GO:0006457">
    <property type="term" value="P:protein folding"/>
    <property type="evidence" value="ECO:0007669"/>
    <property type="project" value="TreeGrafter"/>
</dbReference>
<dbReference type="CDD" id="cd02961">
    <property type="entry name" value="PDI_a_family"/>
    <property type="match status" value="1"/>
</dbReference>
<evidence type="ECO:0000256" key="13">
    <source>
        <dbReference type="RuleBase" id="RU361130"/>
    </source>
</evidence>
<name>A0AAV4IUS9_9GAST</name>
<dbReference type="GO" id="GO:0034976">
    <property type="term" value="P:response to endoplasmic reticulum stress"/>
    <property type="evidence" value="ECO:0007669"/>
    <property type="project" value="TreeGrafter"/>
</dbReference>
<reference evidence="16 17" key="1">
    <citation type="journal article" date="2021" name="Elife">
        <title>Chloroplast acquisition without the gene transfer in kleptoplastic sea slugs, Plakobranchus ocellatus.</title>
        <authorList>
            <person name="Maeda T."/>
            <person name="Takahashi S."/>
            <person name="Yoshida T."/>
            <person name="Shimamura S."/>
            <person name="Takaki Y."/>
            <person name="Nagai Y."/>
            <person name="Toyoda A."/>
            <person name="Suzuki Y."/>
            <person name="Arimoto A."/>
            <person name="Ishii H."/>
            <person name="Satoh N."/>
            <person name="Nishiyama T."/>
            <person name="Hasebe M."/>
            <person name="Maruyama T."/>
            <person name="Minagawa J."/>
            <person name="Obokata J."/>
            <person name="Shigenobu S."/>
        </authorList>
    </citation>
    <scope>NUCLEOTIDE SEQUENCE [LARGE SCALE GENOMIC DNA]</scope>
</reference>
<evidence type="ECO:0000256" key="11">
    <source>
        <dbReference type="PIRSR" id="PIRSR605792-51"/>
    </source>
</evidence>
<dbReference type="InterPro" id="IPR013766">
    <property type="entry name" value="Thioredoxin_domain"/>
</dbReference>
<evidence type="ECO:0000256" key="4">
    <source>
        <dbReference type="ARBA" id="ARBA00012723"/>
    </source>
</evidence>
<comment type="subcellular location">
    <subcellularLocation>
        <location evidence="2">Endoplasmic reticulum lumen</location>
    </subcellularLocation>
</comment>
<evidence type="ECO:0000256" key="6">
    <source>
        <dbReference type="ARBA" id="ARBA00022737"/>
    </source>
</evidence>
<comment type="caution">
    <text evidence="16">The sequence shown here is derived from an EMBL/GenBank/DDBJ whole genome shotgun (WGS) entry which is preliminary data.</text>
</comment>
<dbReference type="EMBL" id="BMAT01006488">
    <property type="protein sequence ID" value="GFS13875.1"/>
    <property type="molecule type" value="Genomic_DNA"/>
</dbReference>
<dbReference type="Gene3D" id="3.40.30.10">
    <property type="entry name" value="Glutaredoxin"/>
    <property type="match status" value="4"/>
</dbReference>
<sequence>MFRFALFTLAIIVAKVSAADVQEEEGVLVLTKDNFDGVIADNEFVLVEFYAPWCGHCKALAPEYAKAATKLKEEEAPINLIKLAKVDATVESDLGEKFQVRGYPTLKFFRNGAPVEYSGGRQANDIVNWLKKKTGPPATELKDKDAALTFKEKEDVVVIGFFKDQESDSAKTFLKVATSMDDLPFGITSDSDVFADNKVDEDKVVLFKKFDEGRNDFEGEVNEENIKNFIAANRLPLVIEFTQESAQKVFGGEVKNHLLMFLKKEGNDDTLKSFETVAKDFKGKVLFIYLDTANEDNTRIMEFFGLKEEETPAVRLISLSEDMTKFKPEFTGVGADDVKQFVQDFIDGKLKPHLMSEEVPEDWDAKPVKVLVGKNFKEVALDQSKAVFVEFYAPWCGHCKQLAPIWDDLGKAYESNDKIVIAKMDSTANEVEEVKIQSFPTLKYFPAGSDEIIDYNGERTLEGFKKFLDSEGKDGAGAAEEEDEEEEEGEDDDEDDDAPRDEL</sequence>
<dbReference type="CDD" id="cd02982">
    <property type="entry name" value="PDI_b'_family"/>
    <property type="match status" value="1"/>
</dbReference>
<feature type="disulfide bond" description="Redox-active" evidence="11">
    <location>
        <begin position="54"/>
        <end position="57"/>
    </location>
</feature>
<proteinExistence type="inferred from homology"/>
<evidence type="ECO:0000256" key="8">
    <source>
        <dbReference type="ARBA" id="ARBA00023157"/>
    </source>
</evidence>
<keyword evidence="8 11" id="KW-1015">Disulfide bond</keyword>
<dbReference type="EC" id="5.3.4.1" evidence="4 13"/>
<dbReference type="CDD" id="cd02981">
    <property type="entry name" value="PDI_b_family"/>
    <property type="match status" value="1"/>
</dbReference>
<feature type="compositionally biased region" description="Acidic residues" evidence="14">
    <location>
        <begin position="479"/>
        <end position="503"/>
    </location>
</feature>
<keyword evidence="7" id="KW-0256">Endoplasmic reticulum</keyword>
<dbReference type="PANTHER" id="PTHR18929">
    <property type="entry name" value="PROTEIN DISULFIDE ISOMERASE"/>
    <property type="match status" value="1"/>
</dbReference>
<feature type="signal peptide" evidence="13">
    <location>
        <begin position="1"/>
        <end position="18"/>
    </location>
</feature>
<evidence type="ECO:0000256" key="12">
    <source>
        <dbReference type="RuleBase" id="RU004208"/>
    </source>
</evidence>
<dbReference type="FunFam" id="3.40.30.10:FF:000030">
    <property type="entry name" value="Protein disulfide-isomerase"/>
    <property type="match status" value="1"/>
</dbReference>
<evidence type="ECO:0000256" key="5">
    <source>
        <dbReference type="ARBA" id="ARBA00022729"/>
    </source>
</evidence>
<dbReference type="Pfam" id="PF13848">
    <property type="entry name" value="Thioredoxin_6"/>
    <property type="match status" value="1"/>
</dbReference>
<dbReference type="PRINTS" id="PR00421">
    <property type="entry name" value="THIOREDOXIN"/>
</dbReference>
<keyword evidence="5 13" id="KW-0732">Signal</keyword>
<keyword evidence="10 11" id="KW-0676">Redox-active center</keyword>
<organism evidence="16 17">
    <name type="scientific">Elysia marginata</name>
    <dbReference type="NCBI Taxonomy" id="1093978"/>
    <lineage>
        <taxon>Eukaryota</taxon>
        <taxon>Metazoa</taxon>
        <taxon>Spiralia</taxon>
        <taxon>Lophotrochozoa</taxon>
        <taxon>Mollusca</taxon>
        <taxon>Gastropoda</taxon>
        <taxon>Heterobranchia</taxon>
        <taxon>Euthyneura</taxon>
        <taxon>Panpulmonata</taxon>
        <taxon>Sacoglossa</taxon>
        <taxon>Placobranchoidea</taxon>
        <taxon>Plakobranchidae</taxon>
        <taxon>Elysia</taxon>
    </lineage>
</organism>
<dbReference type="PROSITE" id="PS00194">
    <property type="entry name" value="THIOREDOXIN_1"/>
    <property type="match status" value="2"/>
</dbReference>
<dbReference type="InterPro" id="IPR005792">
    <property type="entry name" value="Prot_disulphide_isomerase"/>
</dbReference>
<dbReference type="PANTHER" id="PTHR18929:SF240">
    <property type="entry name" value="PROTEIN DISULFIDE-ISOMERASE"/>
    <property type="match status" value="1"/>
</dbReference>
<dbReference type="PROSITE" id="PS51352">
    <property type="entry name" value="THIOREDOXIN_2"/>
    <property type="match status" value="2"/>
</dbReference>
<dbReference type="FunFam" id="3.40.30.10:FF:000023">
    <property type="entry name" value="Protein disulfide-isomerase"/>
    <property type="match status" value="1"/>
</dbReference>
<comment type="catalytic activity">
    <reaction evidence="1 13">
        <text>Catalyzes the rearrangement of -S-S- bonds in proteins.</text>
        <dbReference type="EC" id="5.3.4.1"/>
    </reaction>
</comment>